<evidence type="ECO:0000256" key="3">
    <source>
        <dbReference type="ARBA" id="ARBA00022630"/>
    </source>
</evidence>
<evidence type="ECO:0000256" key="4">
    <source>
        <dbReference type="ARBA" id="ARBA00022827"/>
    </source>
</evidence>
<dbReference type="Proteomes" id="UP000093476">
    <property type="component" value="Unassembled WGS sequence"/>
</dbReference>
<dbReference type="Gene3D" id="1.10.540.10">
    <property type="entry name" value="Acyl-CoA dehydrogenase/oxidase, N-terminal domain"/>
    <property type="match status" value="1"/>
</dbReference>
<evidence type="ECO:0000259" key="7">
    <source>
        <dbReference type="Pfam" id="PF00441"/>
    </source>
</evidence>
<dbReference type="PANTHER" id="PTHR43884">
    <property type="entry name" value="ACYL-COA DEHYDROGENASE"/>
    <property type="match status" value="1"/>
</dbReference>
<evidence type="ECO:0000259" key="8">
    <source>
        <dbReference type="Pfam" id="PF02770"/>
    </source>
</evidence>
<gene>
    <name evidence="10" type="primary">mmgC</name>
    <name evidence="10" type="ORF">Ppb6_02245</name>
</gene>
<dbReference type="InterPro" id="IPR037069">
    <property type="entry name" value="AcylCoA_DH/ox_N_sf"/>
</dbReference>
<dbReference type="SUPFAM" id="SSF47203">
    <property type="entry name" value="Acyl-CoA dehydrogenase C-terminal domain-like"/>
    <property type="match status" value="1"/>
</dbReference>
<organism evidence="10 11">
    <name type="scientific">Photorhabdus australis subsp. thailandensis</name>
    <dbReference type="NCBI Taxonomy" id="2805096"/>
    <lineage>
        <taxon>Bacteria</taxon>
        <taxon>Pseudomonadati</taxon>
        <taxon>Pseudomonadota</taxon>
        <taxon>Gammaproteobacteria</taxon>
        <taxon>Enterobacterales</taxon>
        <taxon>Morganellaceae</taxon>
        <taxon>Photorhabdus</taxon>
    </lineage>
</organism>
<protein>
    <submittedName>
        <fullName evidence="10">Acyl-CoA dehydrogenase</fullName>
        <ecNumber evidence="10">1.3.99.-</ecNumber>
    </submittedName>
</protein>
<dbReference type="PANTHER" id="PTHR43884:SF12">
    <property type="entry name" value="ISOVALERYL-COA DEHYDROGENASE, MITOCHONDRIAL-RELATED"/>
    <property type="match status" value="1"/>
</dbReference>
<dbReference type="InterPro" id="IPR009075">
    <property type="entry name" value="AcylCo_DH/oxidase_C"/>
</dbReference>
<evidence type="ECO:0000256" key="6">
    <source>
        <dbReference type="RuleBase" id="RU362125"/>
    </source>
</evidence>
<dbReference type="AlphaFoldDB" id="A0A1C0U3J1"/>
<evidence type="ECO:0000313" key="11">
    <source>
        <dbReference type="Proteomes" id="UP000093476"/>
    </source>
</evidence>
<dbReference type="RefSeq" id="WP_065823286.1">
    <property type="nucleotide sequence ID" value="NZ_CAWMQZ010000085.1"/>
</dbReference>
<sequence>MENNDLALFRQSCRDFLQREAKPYLTEWEKNGLISRDFWRHAGKAGLLGLGVARKFGGAQQPDFHYASVLTEELIRAEMTAPVIISHNDVIASYIDSHGTDDQRDRWLPKLCSGELIAAIAVTEPNGGSDSADLETIAVKQGQHYVVNGHKRYITNGINADLILTAVKTSEAQRGQGISLIIIERGTAGFERGPLLKKIGWHASDTADLYFSDCHVPCENLIGRENMGNLYFMGGMPRERLSIATVAVSTAEYLLEKTLEWAKSRKAFGQPVGSFQYNRFDLAELDTEIKIARLYLNDAITKFNQKSLNIVDAARIKLWTTELQIKVADRCLQLHGGAGYMSDSFIGKSWANSRVQTIYGGTSEILKEFISKSMGL</sequence>
<feature type="domain" description="Acyl-CoA dehydrogenase/oxidase C-terminal" evidence="7">
    <location>
        <begin position="227"/>
        <end position="374"/>
    </location>
</feature>
<dbReference type="InterPro" id="IPR036250">
    <property type="entry name" value="AcylCo_DH-like_C"/>
</dbReference>
<comment type="similarity">
    <text evidence="2 6">Belongs to the acyl-CoA dehydrogenase family.</text>
</comment>
<evidence type="ECO:0000256" key="5">
    <source>
        <dbReference type="ARBA" id="ARBA00023002"/>
    </source>
</evidence>
<dbReference type="InterPro" id="IPR009100">
    <property type="entry name" value="AcylCoA_DH/oxidase_NM_dom_sf"/>
</dbReference>
<dbReference type="GO" id="GO:0003995">
    <property type="term" value="F:acyl-CoA dehydrogenase activity"/>
    <property type="evidence" value="ECO:0007669"/>
    <property type="project" value="InterPro"/>
</dbReference>
<dbReference type="SUPFAM" id="SSF56645">
    <property type="entry name" value="Acyl-CoA dehydrogenase NM domain-like"/>
    <property type="match status" value="1"/>
</dbReference>
<dbReference type="InterPro" id="IPR006091">
    <property type="entry name" value="Acyl-CoA_Oxase/DH_mid-dom"/>
</dbReference>
<dbReference type="FunFam" id="1.20.140.10:FF:000001">
    <property type="entry name" value="Acyl-CoA dehydrogenase"/>
    <property type="match status" value="1"/>
</dbReference>
<keyword evidence="3 6" id="KW-0285">Flavoprotein</keyword>
<dbReference type="Pfam" id="PF02771">
    <property type="entry name" value="Acyl-CoA_dh_N"/>
    <property type="match status" value="1"/>
</dbReference>
<dbReference type="Pfam" id="PF02770">
    <property type="entry name" value="Acyl-CoA_dh_M"/>
    <property type="match status" value="1"/>
</dbReference>
<dbReference type="InterPro" id="IPR013786">
    <property type="entry name" value="AcylCoA_DH/ox_N"/>
</dbReference>
<dbReference type="Pfam" id="PF00441">
    <property type="entry name" value="Acyl-CoA_dh_1"/>
    <property type="match status" value="1"/>
</dbReference>
<dbReference type="Gene3D" id="2.40.110.10">
    <property type="entry name" value="Butyryl-CoA Dehydrogenase, subunit A, domain 2"/>
    <property type="match status" value="1"/>
</dbReference>
<name>A0A1C0U3J1_9GAMM</name>
<dbReference type="InterPro" id="IPR046373">
    <property type="entry name" value="Acyl-CoA_Oxase/DH_mid-dom_sf"/>
</dbReference>
<dbReference type="InterPro" id="IPR006089">
    <property type="entry name" value="Acyl-CoA_DH_CS"/>
</dbReference>
<keyword evidence="4 6" id="KW-0274">FAD</keyword>
<reference evidence="10 11" key="1">
    <citation type="submission" date="2015-12" db="EMBL/GenBank/DDBJ databases">
        <title>Genome comparisons provide insights into the role of secondary metabolites in the pathogenic phase of the Photorhabdus life cycle.</title>
        <authorList>
            <person name="Tobias N.J."/>
            <person name="Mishra B."/>
            <person name="Gupta D.K."/>
            <person name="Thines M."/>
            <person name="Stinear T.P."/>
            <person name="Bode H.B."/>
        </authorList>
    </citation>
    <scope>NUCLEOTIDE SEQUENCE [LARGE SCALE GENOMIC DNA]</scope>
    <source>
        <strain evidence="10 11">PB68.1</strain>
    </source>
</reference>
<keyword evidence="5 6" id="KW-0560">Oxidoreductase</keyword>
<evidence type="ECO:0000256" key="1">
    <source>
        <dbReference type="ARBA" id="ARBA00001974"/>
    </source>
</evidence>
<dbReference type="FunFam" id="2.40.110.10:FF:000002">
    <property type="entry name" value="Acyl-CoA dehydrogenase fadE12"/>
    <property type="match status" value="1"/>
</dbReference>
<comment type="cofactor">
    <cofactor evidence="1 6">
        <name>FAD</name>
        <dbReference type="ChEBI" id="CHEBI:57692"/>
    </cofactor>
</comment>
<dbReference type="PROSITE" id="PS00073">
    <property type="entry name" value="ACYL_COA_DH_2"/>
    <property type="match status" value="1"/>
</dbReference>
<feature type="domain" description="Acyl-CoA dehydrogenase/oxidase N-terminal" evidence="9">
    <location>
        <begin position="6"/>
        <end position="115"/>
    </location>
</feature>
<dbReference type="EC" id="1.3.99.-" evidence="10"/>
<comment type="caution">
    <text evidence="10">The sequence shown here is derived from an EMBL/GenBank/DDBJ whole genome shotgun (WGS) entry which is preliminary data.</text>
</comment>
<proteinExistence type="inferred from homology"/>
<feature type="domain" description="Acyl-CoA oxidase/dehydrogenase middle" evidence="8">
    <location>
        <begin position="119"/>
        <end position="214"/>
    </location>
</feature>
<evidence type="ECO:0000313" key="10">
    <source>
        <dbReference type="EMBL" id="OCQ52509.1"/>
    </source>
</evidence>
<dbReference type="GO" id="GO:0050660">
    <property type="term" value="F:flavin adenine dinucleotide binding"/>
    <property type="evidence" value="ECO:0007669"/>
    <property type="project" value="InterPro"/>
</dbReference>
<accession>A0A1C0U3J1</accession>
<dbReference type="Gene3D" id="1.20.140.10">
    <property type="entry name" value="Butyryl-CoA Dehydrogenase, subunit A, domain 3"/>
    <property type="match status" value="1"/>
</dbReference>
<dbReference type="EMBL" id="LOMY01000085">
    <property type="protein sequence ID" value="OCQ52509.1"/>
    <property type="molecule type" value="Genomic_DNA"/>
</dbReference>
<keyword evidence="11" id="KW-1185">Reference proteome</keyword>
<dbReference type="STRING" id="286156.Ppb6_02245"/>
<evidence type="ECO:0000259" key="9">
    <source>
        <dbReference type="Pfam" id="PF02771"/>
    </source>
</evidence>
<evidence type="ECO:0000256" key="2">
    <source>
        <dbReference type="ARBA" id="ARBA00009347"/>
    </source>
</evidence>